<dbReference type="PROSITE" id="PS00211">
    <property type="entry name" value="ABC_TRANSPORTER_1"/>
    <property type="match status" value="1"/>
</dbReference>
<organism evidence="12 13">
    <name type="scientific">Yoonia maritima</name>
    <dbReference type="NCBI Taxonomy" id="1435347"/>
    <lineage>
        <taxon>Bacteria</taxon>
        <taxon>Pseudomonadati</taxon>
        <taxon>Pseudomonadota</taxon>
        <taxon>Alphaproteobacteria</taxon>
        <taxon>Rhodobacterales</taxon>
        <taxon>Paracoccaceae</taxon>
        <taxon>Yoonia</taxon>
    </lineage>
</organism>
<evidence type="ECO:0000256" key="3">
    <source>
        <dbReference type="ARBA" id="ARBA00022448"/>
    </source>
</evidence>
<reference evidence="12 13" key="1">
    <citation type="submission" date="2018-03" db="EMBL/GenBank/DDBJ databases">
        <title>Genomic Encyclopedia of Archaeal and Bacterial Type Strains, Phase II (KMG-II): from individual species to whole genera.</title>
        <authorList>
            <person name="Goeker M."/>
        </authorList>
    </citation>
    <scope>NUCLEOTIDE SEQUENCE [LARGE SCALE GENOMIC DNA]</scope>
    <source>
        <strain evidence="12 13">DSM 101533</strain>
    </source>
</reference>
<evidence type="ECO:0000313" key="13">
    <source>
        <dbReference type="Proteomes" id="UP000238007"/>
    </source>
</evidence>
<dbReference type="PROSITE" id="PS50893">
    <property type="entry name" value="ABC_TRANSPORTER_2"/>
    <property type="match status" value="1"/>
</dbReference>
<evidence type="ECO:0000256" key="6">
    <source>
        <dbReference type="ARBA" id="ARBA00022741"/>
    </source>
</evidence>
<keyword evidence="4" id="KW-1003">Cell membrane</keyword>
<dbReference type="EMBL" id="PVTP01000005">
    <property type="protein sequence ID" value="PRY77771.1"/>
    <property type="molecule type" value="Genomic_DNA"/>
</dbReference>
<dbReference type="InterPro" id="IPR051535">
    <property type="entry name" value="Siderophore_ABC-ATPase"/>
</dbReference>
<keyword evidence="10" id="KW-0472">Membrane</keyword>
<proteinExistence type="inferred from homology"/>
<dbReference type="SMART" id="SM00382">
    <property type="entry name" value="AAA"/>
    <property type="match status" value="1"/>
</dbReference>
<evidence type="ECO:0000256" key="10">
    <source>
        <dbReference type="ARBA" id="ARBA00023136"/>
    </source>
</evidence>
<dbReference type="InterPro" id="IPR003593">
    <property type="entry name" value="AAA+_ATPase"/>
</dbReference>
<dbReference type="FunFam" id="3.40.50.300:FF:000134">
    <property type="entry name" value="Iron-enterobactin ABC transporter ATP-binding protein"/>
    <property type="match status" value="1"/>
</dbReference>
<dbReference type="InterPro" id="IPR003439">
    <property type="entry name" value="ABC_transporter-like_ATP-bd"/>
</dbReference>
<accession>A0A2T0VZM7</accession>
<dbReference type="GO" id="GO:0005886">
    <property type="term" value="C:plasma membrane"/>
    <property type="evidence" value="ECO:0007669"/>
    <property type="project" value="UniProtKB-SubCell"/>
</dbReference>
<keyword evidence="9" id="KW-0406">Ion transport</keyword>
<dbReference type="Pfam" id="PF00005">
    <property type="entry name" value="ABC_tran"/>
    <property type="match status" value="1"/>
</dbReference>
<dbReference type="GO" id="GO:0016887">
    <property type="term" value="F:ATP hydrolysis activity"/>
    <property type="evidence" value="ECO:0007669"/>
    <property type="project" value="InterPro"/>
</dbReference>
<evidence type="ECO:0000256" key="1">
    <source>
        <dbReference type="ARBA" id="ARBA00004202"/>
    </source>
</evidence>
<keyword evidence="8" id="KW-0408">Iron</keyword>
<evidence type="ECO:0000313" key="12">
    <source>
        <dbReference type="EMBL" id="PRY77771.1"/>
    </source>
</evidence>
<dbReference type="GO" id="GO:0005524">
    <property type="term" value="F:ATP binding"/>
    <property type="evidence" value="ECO:0007669"/>
    <property type="project" value="UniProtKB-KW"/>
</dbReference>
<evidence type="ECO:0000256" key="4">
    <source>
        <dbReference type="ARBA" id="ARBA00022475"/>
    </source>
</evidence>
<dbReference type="Proteomes" id="UP000238007">
    <property type="component" value="Unassembled WGS sequence"/>
</dbReference>
<dbReference type="AlphaFoldDB" id="A0A2T0VZM7"/>
<evidence type="ECO:0000256" key="5">
    <source>
        <dbReference type="ARBA" id="ARBA00022496"/>
    </source>
</evidence>
<comment type="similarity">
    <text evidence="2">Belongs to the ABC transporter superfamily.</text>
</comment>
<dbReference type="Gene3D" id="3.40.50.300">
    <property type="entry name" value="P-loop containing nucleotide triphosphate hydrolases"/>
    <property type="match status" value="1"/>
</dbReference>
<sequence length="257" mass="27588">MTTLYDIQNLTFTVPGRTLLDDVKLSVPAGKVTGLIGHNGSGKSTLLKLLARQITPTSGTIAFHGQSLPDWNARKLARRLAYLPQHLPTAEGLLVRELAALGRYPWHGPLGRPGPEDQNAIDAAVTACGLDGLADRRVDTLSGGEAQRAWLAMLIAQEADCLLLDEPISALDIVHQVEVLNLVHKLSHDSGRSIIVVLHDLNMAARFCDHIVALRGGTVAMQGTPTDLMNPTELQSIYGANMEVLSRADGTPIAHPN</sequence>
<comment type="caution">
    <text evidence="12">The sequence shown here is derived from an EMBL/GenBank/DDBJ whole genome shotgun (WGS) entry which is preliminary data.</text>
</comment>
<dbReference type="CDD" id="cd03214">
    <property type="entry name" value="ABC_Iron-Siderophores_B12_Hemin"/>
    <property type="match status" value="1"/>
</dbReference>
<keyword evidence="6" id="KW-0547">Nucleotide-binding</keyword>
<keyword evidence="5" id="KW-0410">Iron transport</keyword>
<keyword evidence="13" id="KW-1185">Reference proteome</keyword>
<name>A0A2T0VZM7_9RHOB</name>
<dbReference type="SUPFAM" id="SSF52540">
    <property type="entry name" value="P-loop containing nucleoside triphosphate hydrolases"/>
    <property type="match status" value="1"/>
</dbReference>
<dbReference type="InterPro" id="IPR027417">
    <property type="entry name" value="P-loop_NTPase"/>
</dbReference>
<dbReference type="PANTHER" id="PTHR42771:SF2">
    <property type="entry name" value="IRON(3+)-HYDROXAMATE IMPORT ATP-BINDING PROTEIN FHUC"/>
    <property type="match status" value="1"/>
</dbReference>
<evidence type="ECO:0000256" key="8">
    <source>
        <dbReference type="ARBA" id="ARBA00023004"/>
    </source>
</evidence>
<dbReference type="OrthoDB" id="9805601at2"/>
<evidence type="ECO:0000259" key="11">
    <source>
        <dbReference type="PROSITE" id="PS50893"/>
    </source>
</evidence>
<keyword evidence="7 12" id="KW-0067">ATP-binding</keyword>
<dbReference type="GO" id="GO:0006826">
    <property type="term" value="P:iron ion transport"/>
    <property type="evidence" value="ECO:0007669"/>
    <property type="project" value="UniProtKB-KW"/>
</dbReference>
<evidence type="ECO:0000256" key="2">
    <source>
        <dbReference type="ARBA" id="ARBA00005417"/>
    </source>
</evidence>
<evidence type="ECO:0000256" key="7">
    <source>
        <dbReference type="ARBA" id="ARBA00022840"/>
    </source>
</evidence>
<dbReference type="InterPro" id="IPR017871">
    <property type="entry name" value="ABC_transporter-like_CS"/>
</dbReference>
<evidence type="ECO:0000256" key="9">
    <source>
        <dbReference type="ARBA" id="ARBA00023065"/>
    </source>
</evidence>
<protein>
    <submittedName>
        <fullName evidence="12">Iron complex transport system ATP-binding protein</fullName>
    </submittedName>
</protein>
<dbReference type="PANTHER" id="PTHR42771">
    <property type="entry name" value="IRON(3+)-HYDROXAMATE IMPORT ATP-BINDING PROTEIN FHUC"/>
    <property type="match status" value="1"/>
</dbReference>
<dbReference type="RefSeq" id="WP_106357470.1">
    <property type="nucleotide sequence ID" value="NZ_PVTP01000005.1"/>
</dbReference>
<keyword evidence="3" id="KW-0813">Transport</keyword>
<gene>
    <name evidence="12" type="ORF">CLV80_105255</name>
</gene>
<comment type="subcellular location">
    <subcellularLocation>
        <location evidence="1">Cell membrane</location>
        <topology evidence="1">Peripheral membrane protein</topology>
    </subcellularLocation>
</comment>
<feature type="domain" description="ABC transporter" evidence="11">
    <location>
        <begin position="5"/>
        <end position="241"/>
    </location>
</feature>